<feature type="domain" description="Fibronectin type-III" evidence="14">
    <location>
        <begin position="547"/>
        <end position="644"/>
    </location>
</feature>
<evidence type="ECO:0000256" key="5">
    <source>
        <dbReference type="ARBA" id="ARBA00022737"/>
    </source>
</evidence>
<evidence type="ECO:0000256" key="4">
    <source>
        <dbReference type="ARBA" id="ARBA00022729"/>
    </source>
</evidence>
<evidence type="ECO:0000313" key="15">
    <source>
        <dbReference type="EMBL" id="KAK6474253.1"/>
    </source>
</evidence>
<dbReference type="SUPFAM" id="SSF48726">
    <property type="entry name" value="Immunoglobulin"/>
    <property type="match status" value="1"/>
</dbReference>
<feature type="domain" description="Fibronectin type-III" evidence="14">
    <location>
        <begin position="453"/>
        <end position="544"/>
    </location>
</feature>
<dbReference type="EMBL" id="JAHFZB010000026">
    <property type="protein sequence ID" value="KAK6474253.1"/>
    <property type="molecule type" value="Genomic_DNA"/>
</dbReference>
<dbReference type="Proteomes" id="UP001369086">
    <property type="component" value="Unassembled WGS sequence"/>
</dbReference>
<dbReference type="Gene3D" id="2.60.40.10">
    <property type="entry name" value="Immunoglobulins"/>
    <property type="match status" value="6"/>
</dbReference>
<gene>
    <name evidence="15" type="ORF">HHUSO_G26462</name>
</gene>
<dbReference type="InterPro" id="IPR036179">
    <property type="entry name" value="Ig-like_dom_sf"/>
</dbReference>
<keyword evidence="4" id="KW-0732">Signal</keyword>
<evidence type="ECO:0000256" key="6">
    <source>
        <dbReference type="ARBA" id="ARBA00022989"/>
    </source>
</evidence>
<keyword evidence="16" id="KW-1185">Reference proteome</keyword>
<feature type="region of interest" description="Disordered" evidence="12">
    <location>
        <begin position="729"/>
        <end position="760"/>
    </location>
</feature>
<comment type="subcellular location">
    <subcellularLocation>
        <location evidence="1">Membrane</location>
        <topology evidence="1">Single-pass type I membrane protein</topology>
    </subcellularLocation>
</comment>
<evidence type="ECO:0000256" key="1">
    <source>
        <dbReference type="ARBA" id="ARBA00004479"/>
    </source>
</evidence>
<keyword evidence="5" id="KW-0677">Repeat</keyword>
<evidence type="ECO:0000256" key="8">
    <source>
        <dbReference type="ARBA" id="ARBA00023157"/>
    </source>
</evidence>
<protein>
    <submittedName>
        <fullName evidence="15">Granulocyte colony-stimulating factor receptor-like</fullName>
    </submittedName>
</protein>
<comment type="caution">
    <text evidence="15">The sequence shown here is derived from an EMBL/GenBank/DDBJ whole genome shotgun (WGS) entry which is preliminary data.</text>
</comment>
<evidence type="ECO:0000256" key="12">
    <source>
        <dbReference type="SAM" id="MobiDB-lite"/>
    </source>
</evidence>
<dbReference type="SUPFAM" id="SSF49265">
    <property type="entry name" value="Fibronectin type III"/>
    <property type="match status" value="3"/>
</dbReference>
<evidence type="ECO:0000256" key="9">
    <source>
        <dbReference type="ARBA" id="ARBA00023170"/>
    </source>
</evidence>
<dbReference type="InterPro" id="IPR036116">
    <property type="entry name" value="FN3_sf"/>
</dbReference>
<proteinExistence type="inferred from homology"/>
<dbReference type="PROSITE" id="PS50853">
    <property type="entry name" value="FN3"/>
    <property type="match status" value="3"/>
</dbReference>
<dbReference type="Pfam" id="PF00041">
    <property type="entry name" value="fn3"/>
    <property type="match status" value="1"/>
</dbReference>
<evidence type="ECO:0000256" key="2">
    <source>
        <dbReference type="ARBA" id="ARBA00008921"/>
    </source>
</evidence>
<reference evidence="15 16" key="1">
    <citation type="submission" date="2021-05" db="EMBL/GenBank/DDBJ databases">
        <authorList>
            <person name="Zahm M."/>
            <person name="Klopp C."/>
            <person name="Cabau C."/>
            <person name="Kuhl H."/>
            <person name="Suciu R."/>
            <person name="Ciorpac M."/>
            <person name="Holostenco D."/>
            <person name="Gessner J."/>
            <person name="Wuertz S."/>
            <person name="Hohne C."/>
            <person name="Stock M."/>
            <person name="Gislard M."/>
            <person name="Lluch J."/>
            <person name="Milhes M."/>
            <person name="Lampietro C."/>
            <person name="Lopez Roques C."/>
            <person name="Donnadieu C."/>
            <person name="Du K."/>
            <person name="Schartl M."/>
            <person name="Guiguen Y."/>
        </authorList>
    </citation>
    <scope>NUCLEOTIDE SEQUENCE [LARGE SCALE GENOMIC DNA]</scope>
    <source>
        <strain evidence="15">Hh-F2</strain>
        <tissue evidence="15">Blood</tissue>
    </source>
</reference>
<dbReference type="InterPro" id="IPR013783">
    <property type="entry name" value="Ig-like_fold"/>
</dbReference>
<keyword evidence="9" id="KW-0675">Receptor</keyword>
<sequence>MLTFQLEQSSIQLDTLALLGVKRYCLPEHHSSENFPIEVVQVLLNTAKGLATSQCGEVSIESPVVVLGSSVTASCEIGDNCTFFDGQDIQIEWRLNDDLISKSQYTNQSSRKSNLTIPCFNTTQGYLSCFVVLHGQAQLVDVIQITAGYPPSKPSDLNCKTNLTEPVTFSCTWNPGRETNLPTQFTLHKKDSWLSCTKSFGTVSIPCKGGHSCTILRKDFHLYHEMEISVTAHNALGNNTSESICLDSMDVVKLDPPIIVSVETSQDKCLEIEMEMRKPEWLPANKCSAKLRYKQAGDLQWTVEQPKKMGGGTLRQCGLLHGTEYQFQVQVTFGAGHWSEWSIEKTGCTHESAPSGKLDVWWKVRAGESERSTQVQLFWKPANQFRANGKNLLYTVFFQTSTGIRNPLCSTSELHCAFLQPEHVNRVYITASNTAGESVPTEVCLYKKRALESPVSISTSLSDDHSLWIQWEAPKSLPVTGYVIEWCVVSETLPCRIFFTLVQHNCIKTLITENIEPFKCYKISVYPKYKDGFGLPVSVEAYSKQRAPSKVPKLKVEDIGGSYAELAWDSVPVDERNGFIRRYTIFYSDKEGKTGMRVVDAPEMRVTLENLKPSSEYKAFIMVSTDAGSLNGTVLTLSTTILDHWSVISTILPACIGLTLFLLITASACFIKHDNLKLNIWPMVPDPANSSICKWTPPSTQKMIPRLPDIKDLSTSNFSKVSVLDVSAKMPEEKDQKQIGKAEEAGSRSRGNSSGLGESIQDSVFYSSSDDMSPRAYQNTPRVEYSSVVCNGYKGQQNPKYKYLRSDSTQPLLHDLSPSPNQCENIWFQAAKEEVSKACQDEEPGEKVRITSWDDFPLLRGLMINEEAEKDSAP</sequence>
<evidence type="ECO:0000256" key="10">
    <source>
        <dbReference type="ARBA" id="ARBA00023180"/>
    </source>
</evidence>
<evidence type="ECO:0000259" key="13">
    <source>
        <dbReference type="PROSITE" id="PS50835"/>
    </source>
</evidence>
<organism evidence="15 16">
    <name type="scientific">Huso huso</name>
    <name type="common">Beluga</name>
    <name type="synonym">Acipenser huso</name>
    <dbReference type="NCBI Taxonomy" id="61971"/>
    <lineage>
        <taxon>Eukaryota</taxon>
        <taxon>Metazoa</taxon>
        <taxon>Chordata</taxon>
        <taxon>Craniata</taxon>
        <taxon>Vertebrata</taxon>
        <taxon>Euteleostomi</taxon>
        <taxon>Actinopterygii</taxon>
        <taxon>Chondrostei</taxon>
        <taxon>Acipenseriformes</taxon>
        <taxon>Acipenseridae</taxon>
        <taxon>Huso</taxon>
    </lineage>
</organism>
<feature type="domain" description="Ig-like" evidence="13">
    <location>
        <begin position="68"/>
        <end position="146"/>
    </location>
</feature>
<keyword evidence="6" id="KW-1133">Transmembrane helix</keyword>
<dbReference type="PROSITE" id="PS01353">
    <property type="entry name" value="HEMATOPO_REC_L_F2"/>
    <property type="match status" value="1"/>
</dbReference>
<dbReference type="InterPro" id="IPR007110">
    <property type="entry name" value="Ig-like_dom"/>
</dbReference>
<name>A0ABR0YP32_HUSHU</name>
<evidence type="ECO:0000256" key="11">
    <source>
        <dbReference type="ARBA" id="ARBA00023319"/>
    </source>
</evidence>
<keyword evidence="8" id="KW-1015">Disulfide bond</keyword>
<evidence type="ECO:0000259" key="14">
    <source>
        <dbReference type="PROSITE" id="PS50853"/>
    </source>
</evidence>
<accession>A0ABR0YP32</accession>
<keyword evidence="10" id="KW-0325">Glycoprotein</keyword>
<dbReference type="InterPro" id="IPR003961">
    <property type="entry name" value="FN3_dom"/>
</dbReference>
<evidence type="ECO:0000256" key="7">
    <source>
        <dbReference type="ARBA" id="ARBA00023136"/>
    </source>
</evidence>
<keyword evidence="3" id="KW-0812">Transmembrane</keyword>
<dbReference type="Pfam" id="PF09067">
    <property type="entry name" value="EpoR_lig-bind"/>
    <property type="match status" value="1"/>
</dbReference>
<evidence type="ECO:0000313" key="16">
    <source>
        <dbReference type="Proteomes" id="UP001369086"/>
    </source>
</evidence>
<dbReference type="InterPro" id="IPR003529">
    <property type="entry name" value="Hematopoietin_rcpt_Gp130_CS"/>
</dbReference>
<dbReference type="SMART" id="SM00060">
    <property type="entry name" value="FN3"/>
    <property type="match status" value="5"/>
</dbReference>
<dbReference type="InterPro" id="IPR015152">
    <property type="entry name" value="Growth/epo_recpt_lig-bind"/>
</dbReference>
<dbReference type="PANTHER" id="PTHR48423:SF1">
    <property type="entry name" value="INTERLEUKIN-27 RECEPTOR SUBUNIT ALPHA"/>
    <property type="match status" value="1"/>
</dbReference>
<dbReference type="InterPro" id="IPR052672">
    <property type="entry name" value="Type1_Cytokine_Rcpt_Type2"/>
</dbReference>
<feature type="compositionally biased region" description="Basic and acidic residues" evidence="12">
    <location>
        <begin position="730"/>
        <end position="747"/>
    </location>
</feature>
<evidence type="ECO:0000256" key="3">
    <source>
        <dbReference type="ARBA" id="ARBA00022692"/>
    </source>
</evidence>
<comment type="similarity">
    <text evidence="2">Belongs to the type I cytokine receptor family. Type 2 subfamily.</text>
</comment>
<feature type="compositionally biased region" description="Low complexity" evidence="12">
    <location>
        <begin position="748"/>
        <end position="759"/>
    </location>
</feature>
<dbReference type="CDD" id="cd00063">
    <property type="entry name" value="FN3"/>
    <property type="match status" value="3"/>
</dbReference>
<keyword evidence="11" id="KW-0393">Immunoglobulin domain</keyword>
<dbReference type="PROSITE" id="PS50835">
    <property type="entry name" value="IG_LIKE"/>
    <property type="match status" value="1"/>
</dbReference>
<feature type="domain" description="Fibronectin type-III" evidence="14">
    <location>
        <begin position="256"/>
        <end position="352"/>
    </location>
</feature>
<dbReference type="PANTHER" id="PTHR48423">
    <property type="entry name" value="INTERLEUKIN-27 RECEPTOR SUBUNIT ALPHA"/>
    <property type="match status" value="1"/>
</dbReference>
<dbReference type="InterPro" id="IPR010457">
    <property type="entry name" value="IgC2-like_lig-bd"/>
</dbReference>
<keyword evidence="7" id="KW-0472">Membrane</keyword>
<dbReference type="Pfam" id="PF06328">
    <property type="entry name" value="Lep_receptor_Ig"/>
    <property type="match status" value="1"/>
</dbReference>